<dbReference type="SMART" id="SM00336">
    <property type="entry name" value="BBOX"/>
    <property type="match status" value="1"/>
</dbReference>
<dbReference type="PROSITE" id="PS50119">
    <property type="entry name" value="ZF_BBOX"/>
    <property type="match status" value="1"/>
</dbReference>
<feature type="domain" description="CCT" evidence="10">
    <location>
        <begin position="407"/>
        <end position="449"/>
    </location>
</feature>
<keyword evidence="5 7" id="KW-0539">Nucleus</keyword>
<evidence type="ECO:0000256" key="6">
    <source>
        <dbReference type="PROSITE-ProRule" id="PRU00024"/>
    </source>
</evidence>
<comment type="subcellular location">
    <subcellularLocation>
        <location evidence="1 7">Nucleus</location>
    </subcellularLocation>
</comment>
<evidence type="ECO:0000256" key="8">
    <source>
        <dbReference type="SAM" id="MobiDB-lite"/>
    </source>
</evidence>
<keyword evidence="3" id="KW-0479">Metal-binding</keyword>
<feature type="compositionally biased region" description="Polar residues" evidence="8">
    <location>
        <begin position="81"/>
        <end position="93"/>
    </location>
</feature>
<dbReference type="Pfam" id="PF06203">
    <property type="entry name" value="CCT"/>
    <property type="match status" value="1"/>
</dbReference>
<keyword evidence="12" id="KW-1185">Reference proteome</keyword>
<evidence type="ECO:0000313" key="11">
    <source>
        <dbReference type="EMBL" id="CAK9221082.1"/>
    </source>
</evidence>
<dbReference type="PANTHER" id="PTHR31874">
    <property type="entry name" value="CCT MOTIF FAMILY PROTEIN, EXPRESSED"/>
    <property type="match status" value="1"/>
</dbReference>
<keyword evidence="4" id="KW-0862">Zinc</keyword>
<feature type="region of interest" description="Disordered" evidence="8">
    <location>
        <begin position="130"/>
        <end position="173"/>
    </location>
</feature>
<name>A0ABP0UHS9_9BRYO</name>
<protein>
    <submittedName>
        <fullName evidence="11">Uncharacterized protein</fullName>
    </submittedName>
</protein>
<evidence type="ECO:0000313" key="12">
    <source>
        <dbReference type="Proteomes" id="UP001497512"/>
    </source>
</evidence>
<dbReference type="Pfam" id="PF00643">
    <property type="entry name" value="zf-B_box"/>
    <property type="match status" value="1"/>
</dbReference>
<dbReference type="PROSITE" id="PS51017">
    <property type="entry name" value="CCT"/>
    <property type="match status" value="1"/>
</dbReference>
<dbReference type="InterPro" id="IPR052453">
    <property type="entry name" value="CONSTANS-like_ZF"/>
</dbReference>
<sequence>MAAGAKDCSNRNNSGFTSSAVQATAVTVAMAGRICRACDVCGMQRARWYCAADEAYLCQRCDASVHGANALARRHERSRLGPTTSMYNKTSSRSCKRRRQPTKTAVQTSLQEAPPPAAAHLQAHDLVQQQTLPLLLPSRKRSKRTRRPNPRHKNIHKEEEEEEEEVEEAEEGGAHVQEFKDEFQHFAVPDGYLDSEIDFEETMGSLMGDQAAGSSFSGAEDHGFGKMELTGLSFSSEIVTLEGRGDGNSERTMILEAATTTEGSATAGGGAAAGSPFVGVFPVKVKNEKSLAATDMGVESRSERIKEEVVEMLRCSLKGHSKEELGIPSLQLNYEDVLSAWSDQSFWTLEDGNHLQTVPDHNSTHFDHSGIMEMCLVPDMSNYCGNNNTQGLLTRSDGSSHHGGGEREARVLRYKEKRRTRLFCKTVRYEVRKLNAERRPRMKGRFVRRTPGCI</sequence>
<evidence type="ECO:0000256" key="2">
    <source>
        <dbReference type="ARBA" id="ARBA00010024"/>
    </source>
</evidence>
<dbReference type="InterPro" id="IPR049808">
    <property type="entry name" value="CONSTANS-like_Bbox1"/>
</dbReference>
<evidence type="ECO:0000256" key="3">
    <source>
        <dbReference type="ARBA" id="ARBA00022723"/>
    </source>
</evidence>
<accession>A0ABP0UHS9</accession>
<evidence type="ECO:0000256" key="7">
    <source>
        <dbReference type="PROSITE-ProRule" id="PRU00357"/>
    </source>
</evidence>
<keyword evidence="6" id="KW-0863">Zinc-finger</keyword>
<evidence type="ECO:0000256" key="1">
    <source>
        <dbReference type="ARBA" id="ARBA00004123"/>
    </source>
</evidence>
<organism evidence="11 12">
    <name type="scientific">Sphagnum troendelagicum</name>
    <dbReference type="NCBI Taxonomy" id="128251"/>
    <lineage>
        <taxon>Eukaryota</taxon>
        <taxon>Viridiplantae</taxon>
        <taxon>Streptophyta</taxon>
        <taxon>Embryophyta</taxon>
        <taxon>Bryophyta</taxon>
        <taxon>Sphagnophytina</taxon>
        <taxon>Sphagnopsida</taxon>
        <taxon>Sphagnales</taxon>
        <taxon>Sphagnaceae</taxon>
        <taxon>Sphagnum</taxon>
    </lineage>
</organism>
<evidence type="ECO:0000259" key="10">
    <source>
        <dbReference type="PROSITE" id="PS51017"/>
    </source>
</evidence>
<feature type="domain" description="B box-type" evidence="9">
    <location>
        <begin position="38"/>
        <end position="80"/>
    </location>
</feature>
<evidence type="ECO:0000259" key="9">
    <source>
        <dbReference type="PROSITE" id="PS50119"/>
    </source>
</evidence>
<comment type="similarity">
    <text evidence="2">Belongs to the CONSTANS family.</text>
</comment>
<feature type="compositionally biased region" description="Basic residues" evidence="8">
    <location>
        <begin position="138"/>
        <end position="155"/>
    </location>
</feature>
<feature type="region of interest" description="Disordered" evidence="8">
    <location>
        <begin position="74"/>
        <end position="118"/>
    </location>
</feature>
<dbReference type="CDD" id="cd19821">
    <property type="entry name" value="Bbox1_BBX-like"/>
    <property type="match status" value="1"/>
</dbReference>
<dbReference type="PANTHER" id="PTHR31874:SF1">
    <property type="entry name" value="ZINC FINGER PROTEIN CONSTANS-LIKE 6"/>
    <property type="match status" value="1"/>
</dbReference>
<reference evidence="11" key="1">
    <citation type="submission" date="2024-02" db="EMBL/GenBank/DDBJ databases">
        <authorList>
            <consortium name="ELIXIR-Norway"/>
            <consortium name="Elixir Norway"/>
        </authorList>
    </citation>
    <scope>NUCLEOTIDE SEQUENCE</scope>
</reference>
<feature type="compositionally biased region" description="Acidic residues" evidence="8">
    <location>
        <begin position="159"/>
        <end position="171"/>
    </location>
</feature>
<dbReference type="InterPro" id="IPR000315">
    <property type="entry name" value="Znf_B-box"/>
</dbReference>
<dbReference type="EMBL" id="OZ019895">
    <property type="protein sequence ID" value="CAK9221082.1"/>
    <property type="molecule type" value="Genomic_DNA"/>
</dbReference>
<evidence type="ECO:0000256" key="4">
    <source>
        <dbReference type="ARBA" id="ARBA00022833"/>
    </source>
</evidence>
<gene>
    <name evidence="11" type="ORF">CSSPTR1EN2_LOCUS15778</name>
</gene>
<dbReference type="InterPro" id="IPR010402">
    <property type="entry name" value="CCT_domain"/>
</dbReference>
<dbReference type="Proteomes" id="UP001497512">
    <property type="component" value="Chromosome 3"/>
</dbReference>
<feature type="compositionally biased region" description="Polar residues" evidence="8">
    <location>
        <begin position="102"/>
        <end position="111"/>
    </location>
</feature>
<evidence type="ECO:0000256" key="5">
    <source>
        <dbReference type="ARBA" id="ARBA00023242"/>
    </source>
</evidence>
<proteinExistence type="inferred from homology"/>